<sequence>MIADKIKQLRTSRDMTQSDLAKKLNITRSSVNAWEMGLSTPSTAYLVELSQLFHVSTDYLLGLSGNATLDISNLSEKEVQIVYDLVQYFRDKK</sequence>
<dbReference type="InterPro" id="IPR010982">
    <property type="entry name" value="Lambda_DNA-bd_dom_sf"/>
</dbReference>
<reference evidence="3 4" key="1">
    <citation type="journal article" date="2019" name="Appl. Environ. Microbiol.">
        <title>Clostridium scindens ATCC 35704: integration of nutritional requirements, the complete genome sequence, and global transcriptional responses to bile acids.</title>
        <authorList>
            <person name="Devendran S."/>
            <person name="Shrestha R."/>
            <person name="Alves J.M.P."/>
            <person name="Wolf P.G."/>
            <person name="Ly L."/>
            <person name="Hernandez A.G."/>
            <person name="Mendez-Garcia C."/>
            <person name="Inboden A."/>
            <person name="Wiley J."/>
            <person name="Paul O."/>
            <person name="Allen A."/>
            <person name="Springer E."/>
            <person name="Wright C.L."/>
            <person name="Fields C.J."/>
            <person name="Daniel S.L."/>
            <person name="Ridlon J.M."/>
        </authorList>
    </citation>
    <scope>NUCLEOTIDE SEQUENCE [LARGE SCALE GENOMIC DNA]</scope>
    <source>
        <strain evidence="3 4">ATCC 35704</strain>
    </source>
</reference>
<feature type="domain" description="HTH cro/C1-type" evidence="2">
    <location>
        <begin position="6"/>
        <end position="60"/>
    </location>
</feature>
<dbReference type="AlphaFoldDB" id="A0A494WGR0"/>
<evidence type="ECO:0000256" key="1">
    <source>
        <dbReference type="ARBA" id="ARBA00023125"/>
    </source>
</evidence>
<accession>A0A494WGR0</accession>
<dbReference type="Pfam" id="PF01381">
    <property type="entry name" value="HTH_3"/>
    <property type="match status" value="1"/>
</dbReference>
<dbReference type="SMART" id="SM00530">
    <property type="entry name" value="HTH_XRE"/>
    <property type="match status" value="1"/>
</dbReference>
<protein>
    <submittedName>
        <fullName evidence="3">HTH-type transcriptional regulator ImmR</fullName>
    </submittedName>
</protein>
<proteinExistence type="predicted"/>
<dbReference type="PANTHER" id="PTHR46558:SF11">
    <property type="entry name" value="HTH-TYPE TRANSCRIPTIONAL REGULATOR XRE"/>
    <property type="match status" value="1"/>
</dbReference>
<evidence type="ECO:0000313" key="4">
    <source>
        <dbReference type="Proteomes" id="UP000289664"/>
    </source>
</evidence>
<keyword evidence="4" id="KW-1185">Reference proteome</keyword>
<dbReference type="PROSITE" id="PS50943">
    <property type="entry name" value="HTH_CROC1"/>
    <property type="match status" value="1"/>
</dbReference>
<dbReference type="CDD" id="cd00093">
    <property type="entry name" value="HTH_XRE"/>
    <property type="match status" value="1"/>
</dbReference>
<organism evidence="3 4">
    <name type="scientific">Clostridium scindens (strain ATCC 35704 / DSM 5676 / VPI 13733 / 19)</name>
    <dbReference type="NCBI Taxonomy" id="411468"/>
    <lineage>
        <taxon>Bacteria</taxon>
        <taxon>Bacillati</taxon>
        <taxon>Bacillota</taxon>
        <taxon>Clostridia</taxon>
        <taxon>Lachnospirales</taxon>
        <taxon>Lachnospiraceae</taxon>
    </lineage>
</organism>
<dbReference type="InterPro" id="IPR001387">
    <property type="entry name" value="Cro/C1-type_HTH"/>
</dbReference>
<evidence type="ECO:0000259" key="2">
    <source>
        <dbReference type="PROSITE" id="PS50943"/>
    </source>
</evidence>
<dbReference type="SUPFAM" id="SSF47413">
    <property type="entry name" value="lambda repressor-like DNA-binding domains"/>
    <property type="match status" value="1"/>
</dbReference>
<evidence type="ECO:0000313" key="3">
    <source>
        <dbReference type="EMBL" id="QBF73454.1"/>
    </source>
</evidence>
<keyword evidence="1" id="KW-0238">DNA-binding</keyword>
<dbReference type="KEGG" id="csci:HDCHBGLK_00828"/>
<gene>
    <name evidence="3" type="primary">immR_3</name>
    <name evidence="3" type="ORF">HDCHBGLK_00828</name>
</gene>
<dbReference type="GO" id="GO:0003677">
    <property type="term" value="F:DNA binding"/>
    <property type="evidence" value="ECO:0007669"/>
    <property type="project" value="UniProtKB-KW"/>
</dbReference>
<dbReference type="PANTHER" id="PTHR46558">
    <property type="entry name" value="TRACRIPTIONAL REGULATORY PROTEIN-RELATED-RELATED"/>
    <property type="match status" value="1"/>
</dbReference>
<name>A0A494WGR0_CLOS5</name>
<dbReference type="EMBL" id="CP036170">
    <property type="protein sequence ID" value="QBF73454.1"/>
    <property type="molecule type" value="Genomic_DNA"/>
</dbReference>
<dbReference type="Proteomes" id="UP000289664">
    <property type="component" value="Chromosome"/>
</dbReference>
<dbReference type="OrthoDB" id="9812239at2"/>
<dbReference type="Gene3D" id="1.10.260.40">
    <property type="entry name" value="lambda repressor-like DNA-binding domains"/>
    <property type="match status" value="1"/>
</dbReference>